<dbReference type="InterPro" id="IPR050275">
    <property type="entry name" value="PGM_Phosphatase"/>
</dbReference>
<dbReference type="CDD" id="cd07067">
    <property type="entry name" value="HP_PGM_like"/>
    <property type="match status" value="1"/>
</dbReference>
<gene>
    <name evidence="1" type="ORF">JZO70_17570</name>
</gene>
<keyword evidence="2" id="KW-1185">Reference proteome</keyword>
<comment type="caution">
    <text evidence="1">The sequence shown here is derived from an EMBL/GenBank/DDBJ whole genome shotgun (WGS) entry which is preliminary data.</text>
</comment>
<dbReference type="RefSeq" id="WP_207674978.1">
    <property type="nucleotide sequence ID" value="NZ_JAFREM010000029.1"/>
</dbReference>
<proteinExistence type="predicted"/>
<dbReference type="Gene3D" id="3.40.50.1240">
    <property type="entry name" value="Phosphoglycerate mutase-like"/>
    <property type="match status" value="1"/>
</dbReference>
<sequence>MKIYFIRHGETDYNNRGLFYGSTDVSLNQTGINQALALHKKLAFLSADIPVYTSELVRTKETAQLIFPAQEKTALAGFNEKSFGLWEGMDANQIEARYPVEWQSWLDDPFEITPPEAEPFFDFRLRVLTEFEKLLRKRQDFVIVSHLGVLRVILQACNPGKTFWEVDVPQGEYQVIDTDL</sequence>
<dbReference type="PANTHER" id="PTHR48100">
    <property type="entry name" value="BROAD-SPECIFICITY PHOSPHATASE YOR283W-RELATED"/>
    <property type="match status" value="1"/>
</dbReference>
<evidence type="ECO:0000313" key="2">
    <source>
        <dbReference type="Proteomes" id="UP000664601"/>
    </source>
</evidence>
<organism evidence="1 2">
    <name type="scientific">Candidatus Enterococcus moelleringii</name>
    <dbReference type="NCBI Taxonomy" id="2815325"/>
    <lineage>
        <taxon>Bacteria</taxon>
        <taxon>Bacillati</taxon>
        <taxon>Bacillota</taxon>
        <taxon>Bacilli</taxon>
        <taxon>Lactobacillales</taxon>
        <taxon>Enterococcaceae</taxon>
        <taxon>Enterococcus</taxon>
    </lineage>
</organism>
<dbReference type="InterPro" id="IPR013078">
    <property type="entry name" value="His_Pase_superF_clade-1"/>
</dbReference>
<reference evidence="1 2" key="1">
    <citation type="submission" date="2021-03" db="EMBL/GenBank/DDBJ databases">
        <title>Enterococcal diversity collection.</title>
        <authorList>
            <person name="Gilmore M.S."/>
            <person name="Schwartzman J."/>
            <person name="Van Tyne D."/>
            <person name="Martin M."/>
            <person name="Earl A.M."/>
            <person name="Manson A.L."/>
            <person name="Straub T."/>
            <person name="Salamzade R."/>
            <person name="Saavedra J."/>
            <person name="Lebreton F."/>
            <person name="Prichula J."/>
            <person name="Schaufler K."/>
            <person name="Gaca A."/>
            <person name="Sgardioli B."/>
            <person name="Wagenaar J."/>
            <person name="Strong T."/>
        </authorList>
    </citation>
    <scope>NUCLEOTIDE SEQUENCE [LARGE SCALE GENOMIC DNA]</scope>
    <source>
        <strain evidence="1 2">669A</strain>
    </source>
</reference>
<dbReference type="Proteomes" id="UP000664601">
    <property type="component" value="Unassembled WGS sequence"/>
</dbReference>
<dbReference type="EMBL" id="JAFREM010000029">
    <property type="protein sequence ID" value="MBO1307988.1"/>
    <property type="molecule type" value="Genomic_DNA"/>
</dbReference>
<dbReference type="SUPFAM" id="SSF53254">
    <property type="entry name" value="Phosphoglycerate mutase-like"/>
    <property type="match status" value="1"/>
</dbReference>
<evidence type="ECO:0000313" key="1">
    <source>
        <dbReference type="EMBL" id="MBO1307988.1"/>
    </source>
</evidence>
<dbReference type="PIRSF" id="PIRSF000709">
    <property type="entry name" value="6PFK_2-Ptase"/>
    <property type="match status" value="1"/>
</dbReference>
<name>A0ABS3LEC2_9ENTE</name>
<protein>
    <submittedName>
        <fullName evidence="1">Histidine phosphatase family protein</fullName>
    </submittedName>
</protein>
<dbReference type="Pfam" id="PF00300">
    <property type="entry name" value="His_Phos_1"/>
    <property type="match status" value="1"/>
</dbReference>
<dbReference type="InterPro" id="IPR029033">
    <property type="entry name" value="His_PPase_superfam"/>
</dbReference>
<dbReference type="SMART" id="SM00855">
    <property type="entry name" value="PGAM"/>
    <property type="match status" value="1"/>
</dbReference>
<accession>A0ABS3LEC2</accession>